<dbReference type="AlphaFoldDB" id="A0A366FVA4"/>
<sequence length="89" mass="9124">MLPLPGLSSASGKSVVVKVDGGFLSSDGGVLALRAIETRLRVADRLAARPCIMPARSARSALMIAGVASAPIRGPGMRRGLHLCFAPEA</sequence>
<protein>
    <recommendedName>
        <fullName evidence="3">DDE family transposase</fullName>
    </recommendedName>
</protein>
<dbReference type="EMBL" id="QNRK01000002">
    <property type="protein sequence ID" value="RBP17675.1"/>
    <property type="molecule type" value="Genomic_DNA"/>
</dbReference>
<reference evidence="1 2" key="1">
    <citation type="submission" date="2018-06" db="EMBL/GenBank/DDBJ databases">
        <title>Genomic Encyclopedia of Type Strains, Phase IV (KMG-IV): sequencing the most valuable type-strain genomes for metagenomic binning, comparative biology and taxonomic classification.</title>
        <authorList>
            <person name="Goeker M."/>
        </authorList>
    </citation>
    <scope>NUCLEOTIDE SEQUENCE [LARGE SCALE GENOMIC DNA]</scope>
    <source>
        <strain evidence="1 2">DSM 24875</strain>
    </source>
</reference>
<gene>
    <name evidence="1" type="ORF">DFR50_102167</name>
</gene>
<evidence type="ECO:0000313" key="1">
    <source>
        <dbReference type="EMBL" id="RBP17675.1"/>
    </source>
</evidence>
<dbReference type="Proteomes" id="UP000253529">
    <property type="component" value="Unassembled WGS sequence"/>
</dbReference>
<evidence type="ECO:0008006" key="3">
    <source>
        <dbReference type="Google" id="ProtNLM"/>
    </source>
</evidence>
<dbReference type="RefSeq" id="WP_113887626.1">
    <property type="nucleotide sequence ID" value="NZ_QNRK01000002.1"/>
</dbReference>
<comment type="caution">
    <text evidence="1">The sequence shown here is derived from an EMBL/GenBank/DDBJ whole genome shotgun (WGS) entry which is preliminary data.</text>
</comment>
<evidence type="ECO:0000313" key="2">
    <source>
        <dbReference type="Proteomes" id="UP000253529"/>
    </source>
</evidence>
<proteinExistence type="predicted"/>
<accession>A0A366FVA4</accession>
<keyword evidence="2" id="KW-1185">Reference proteome</keyword>
<organism evidence="1 2">
    <name type="scientific">Roseiarcus fermentans</name>
    <dbReference type="NCBI Taxonomy" id="1473586"/>
    <lineage>
        <taxon>Bacteria</taxon>
        <taxon>Pseudomonadati</taxon>
        <taxon>Pseudomonadota</taxon>
        <taxon>Alphaproteobacteria</taxon>
        <taxon>Hyphomicrobiales</taxon>
        <taxon>Roseiarcaceae</taxon>
        <taxon>Roseiarcus</taxon>
    </lineage>
</organism>
<name>A0A366FVA4_9HYPH</name>